<keyword evidence="2" id="KW-1133">Transmembrane helix</keyword>
<proteinExistence type="predicted"/>
<name>A0AAD6ZK52_9AGAR</name>
<feature type="compositionally biased region" description="Low complexity" evidence="1">
    <location>
        <begin position="1"/>
        <end position="11"/>
    </location>
</feature>
<dbReference type="EMBL" id="JARIHO010000042">
    <property type="protein sequence ID" value="KAJ7326271.1"/>
    <property type="molecule type" value="Genomic_DNA"/>
</dbReference>
<dbReference type="AlphaFoldDB" id="A0AAD6ZK52"/>
<keyword evidence="2" id="KW-0472">Membrane</keyword>
<dbReference type="Proteomes" id="UP001218218">
    <property type="component" value="Unassembled WGS sequence"/>
</dbReference>
<sequence>MPSSTRSTSEPPSRRPDGYGAPFFMHDTPDSFYHNRKTSADLEAGCLVPSDSLDGPMPDLPSPSKTPRRGLYAAYRLWFSQRTTPQIQLPVAVAEKGGAHANPNPGANTDVYPDVYRDHASKFERRLQAGSWCAMVVLMLLTIYFLMRETS</sequence>
<accession>A0AAD6ZK52</accession>
<evidence type="ECO:0000313" key="3">
    <source>
        <dbReference type="EMBL" id="KAJ7326271.1"/>
    </source>
</evidence>
<reference evidence="3" key="1">
    <citation type="submission" date="2023-03" db="EMBL/GenBank/DDBJ databases">
        <title>Massive genome expansion in bonnet fungi (Mycena s.s.) driven by repeated elements and novel gene families across ecological guilds.</title>
        <authorList>
            <consortium name="Lawrence Berkeley National Laboratory"/>
            <person name="Harder C.B."/>
            <person name="Miyauchi S."/>
            <person name="Viragh M."/>
            <person name="Kuo A."/>
            <person name="Thoen E."/>
            <person name="Andreopoulos B."/>
            <person name="Lu D."/>
            <person name="Skrede I."/>
            <person name="Drula E."/>
            <person name="Henrissat B."/>
            <person name="Morin E."/>
            <person name="Kohler A."/>
            <person name="Barry K."/>
            <person name="LaButti K."/>
            <person name="Morin E."/>
            <person name="Salamov A."/>
            <person name="Lipzen A."/>
            <person name="Mereny Z."/>
            <person name="Hegedus B."/>
            <person name="Baldrian P."/>
            <person name="Stursova M."/>
            <person name="Weitz H."/>
            <person name="Taylor A."/>
            <person name="Grigoriev I.V."/>
            <person name="Nagy L.G."/>
            <person name="Martin F."/>
            <person name="Kauserud H."/>
        </authorList>
    </citation>
    <scope>NUCLEOTIDE SEQUENCE</scope>
    <source>
        <strain evidence="3">CBHHK002</strain>
    </source>
</reference>
<comment type="caution">
    <text evidence="3">The sequence shown here is derived from an EMBL/GenBank/DDBJ whole genome shotgun (WGS) entry which is preliminary data.</text>
</comment>
<evidence type="ECO:0000256" key="1">
    <source>
        <dbReference type="SAM" id="MobiDB-lite"/>
    </source>
</evidence>
<evidence type="ECO:0000256" key="2">
    <source>
        <dbReference type="SAM" id="Phobius"/>
    </source>
</evidence>
<evidence type="ECO:0000313" key="4">
    <source>
        <dbReference type="Proteomes" id="UP001218218"/>
    </source>
</evidence>
<gene>
    <name evidence="3" type="ORF">DFH08DRAFT_816622</name>
</gene>
<feature type="region of interest" description="Disordered" evidence="1">
    <location>
        <begin position="1"/>
        <end position="22"/>
    </location>
</feature>
<feature type="transmembrane region" description="Helical" evidence="2">
    <location>
        <begin position="129"/>
        <end position="147"/>
    </location>
</feature>
<keyword evidence="2" id="KW-0812">Transmembrane</keyword>
<keyword evidence="4" id="KW-1185">Reference proteome</keyword>
<organism evidence="3 4">
    <name type="scientific">Mycena albidolilacea</name>
    <dbReference type="NCBI Taxonomy" id="1033008"/>
    <lineage>
        <taxon>Eukaryota</taxon>
        <taxon>Fungi</taxon>
        <taxon>Dikarya</taxon>
        <taxon>Basidiomycota</taxon>
        <taxon>Agaricomycotina</taxon>
        <taxon>Agaricomycetes</taxon>
        <taxon>Agaricomycetidae</taxon>
        <taxon>Agaricales</taxon>
        <taxon>Marasmiineae</taxon>
        <taxon>Mycenaceae</taxon>
        <taxon>Mycena</taxon>
    </lineage>
</organism>
<protein>
    <submittedName>
        <fullName evidence="3">Uncharacterized protein</fullName>
    </submittedName>
</protein>